<evidence type="ECO:0000256" key="1">
    <source>
        <dbReference type="PIRSR" id="PIRSR613078-2"/>
    </source>
</evidence>
<gene>
    <name evidence="2" type="ORF">H9S92_18290</name>
</gene>
<dbReference type="CDD" id="cd07067">
    <property type="entry name" value="HP_PGM_like"/>
    <property type="match status" value="1"/>
</dbReference>
<dbReference type="SMART" id="SM00855">
    <property type="entry name" value="PGAM"/>
    <property type="match status" value="1"/>
</dbReference>
<dbReference type="Proteomes" id="UP000650081">
    <property type="component" value="Unassembled WGS sequence"/>
</dbReference>
<dbReference type="InterPro" id="IPR013078">
    <property type="entry name" value="His_Pase_superF_clade-1"/>
</dbReference>
<accession>A0A923PNT4</accession>
<reference evidence="2" key="1">
    <citation type="submission" date="2020-08" db="EMBL/GenBank/DDBJ databases">
        <title>Lewinella bacteria from marine environments.</title>
        <authorList>
            <person name="Zhong Y."/>
        </authorList>
    </citation>
    <scope>NUCLEOTIDE SEQUENCE</scope>
    <source>
        <strain evidence="2">KCTC 42187</strain>
    </source>
</reference>
<proteinExistence type="predicted"/>
<dbReference type="PANTHER" id="PTHR47623">
    <property type="entry name" value="OS09G0287300 PROTEIN"/>
    <property type="match status" value="1"/>
</dbReference>
<dbReference type="EMBL" id="JACSIT010000149">
    <property type="protein sequence ID" value="MBC6996126.1"/>
    <property type="molecule type" value="Genomic_DNA"/>
</dbReference>
<dbReference type="InterPro" id="IPR029033">
    <property type="entry name" value="His_PPase_superfam"/>
</dbReference>
<dbReference type="Gene3D" id="3.40.50.1240">
    <property type="entry name" value="Phosphoglycerate mutase-like"/>
    <property type="match status" value="1"/>
</dbReference>
<evidence type="ECO:0000313" key="3">
    <source>
        <dbReference type="Proteomes" id="UP000650081"/>
    </source>
</evidence>
<name>A0A923PNT4_9BACT</name>
<evidence type="ECO:0000313" key="2">
    <source>
        <dbReference type="EMBL" id="MBC6996126.1"/>
    </source>
</evidence>
<dbReference type="SUPFAM" id="SSF53254">
    <property type="entry name" value="Phosphoglycerate mutase-like"/>
    <property type="match status" value="1"/>
</dbReference>
<protein>
    <submittedName>
        <fullName evidence="2">Histidine phosphatase family protein</fullName>
    </submittedName>
</protein>
<dbReference type="AlphaFoldDB" id="A0A923PNT4"/>
<dbReference type="RefSeq" id="WP_187468145.1">
    <property type="nucleotide sequence ID" value="NZ_JACSIT010000149.1"/>
</dbReference>
<sequence>MKTVYFVRHAKSNWDHPNLADHDRPLDTRGIHDAPRMAQRLRELGVSPAGLLTSSAKRARQTAQAFREAFGLPEAAVLTEAELYHAWPDTIEEHVQNLPAEWDTVLVFGHNPGYTDLANRLEHDSYIGNVPTCGIIGAEADVPNWTAFRLSAARRTVFLYPKQT</sequence>
<organism evidence="2 3">
    <name type="scientific">Neolewinella lacunae</name>
    <dbReference type="NCBI Taxonomy" id="1517758"/>
    <lineage>
        <taxon>Bacteria</taxon>
        <taxon>Pseudomonadati</taxon>
        <taxon>Bacteroidota</taxon>
        <taxon>Saprospiria</taxon>
        <taxon>Saprospirales</taxon>
        <taxon>Lewinellaceae</taxon>
        <taxon>Neolewinella</taxon>
    </lineage>
</organism>
<keyword evidence="3" id="KW-1185">Reference proteome</keyword>
<dbReference type="Pfam" id="PF00300">
    <property type="entry name" value="His_Phos_1"/>
    <property type="match status" value="1"/>
</dbReference>
<comment type="caution">
    <text evidence="2">The sequence shown here is derived from an EMBL/GenBank/DDBJ whole genome shotgun (WGS) entry which is preliminary data.</text>
</comment>
<feature type="binding site" evidence="1">
    <location>
        <position position="58"/>
    </location>
    <ligand>
        <name>substrate</name>
    </ligand>
</feature>
<dbReference type="PANTHER" id="PTHR47623:SF1">
    <property type="entry name" value="OS09G0287300 PROTEIN"/>
    <property type="match status" value="1"/>
</dbReference>